<proteinExistence type="predicted"/>
<dbReference type="SUPFAM" id="SSF54928">
    <property type="entry name" value="RNA-binding domain, RBD"/>
    <property type="match status" value="1"/>
</dbReference>
<feature type="compositionally biased region" description="Basic and acidic residues" evidence="1">
    <location>
        <begin position="417"/>
        <end position="428"/>
    </location>
</feature>
<evidence type="ECO:0000313" key="5">
    <source>
        <dbReference type="Proteomes" id="UP001186944"/>
    </source>
</evidence>
<feature type="domain" description="SERRATE/Ars2 N-terminal" evidence="3">
    <location>
        <begin position="156"/>
        <end position="265"/>
    </location>
</feature>
<dbReference type="Gene3D" id="3.30.70.330">
    <property type="match status" value="1"/>
</dbReference>
<feature type="region of interest" description="Disordered" evidence="1">
    <location>
        <begin position="1"/>
        <end position="148"/>
    </location>
</feature>
<dbReference type="GO" id="GO:0016604">
    <property type="term" value="C:nuclear body"/>
    <property type="evidence" value="ECO:0007669"/>
    <property type="project" value="TreeGrafter"/>
</dbReference>
<accession>A0AA89BQ77</accession>
<dbReference type="Pfam" id="PF00076">
    <property type="entry name" value="RRM_1"/>
    <property type="match status" value="1"/>
</dbReference>
<feature type="region of interest" description="Disordered" evidence="1">
    <location>
        <begin position="269"/>
        <end position="464"/>
    </location>
</feature>
<dbReference type="InterPro" id="IPR012677">
    <property type="entry name" value="Nucleotide-bd_a/b_plait_sf"/>
</dbReference>
<name>A0AA89BQ77_PINIB</name>
<dbReference type="InterPro" id="IPR000504">
    <property type="entry name" value="RRM_dom"/>
</dbReference>
<gene>
    <name evidence="4" type="ORF">FSP39_008080</name>
</gene>
<feature type="compositionally biased region" description="Basic and acidic residues" evidence="1">
    <location>
        <begin position="307"/>
        <end position="318"/>
    </location>
</feature>
<dbReference type="AlphaFoldDB" id="A0AA89BQ77"/>
<dbReference type="CDD" id="cd00590">
    <property type="entry name" value="RRM_SF"/>
    <property type="match status" value="1"/>
</dbReference>
<reference evidence="4" key="1">
    <citation type="submission" date="2019-08" db="EMBL/GenBank/DDBJ databases">
        <title>The improved chromosome-level genome for the pearl oyster Pinctada fucata martensii using PacBio sequencing and Hi-C.</title>
        <authorList>
            <person name="Zheng Z."/>
        </authorList>
    </citation>
    <scope>NUCLEOTIDE SEQUENCE</scope>
    <source>
        <strain evidence="4">ZZ-2019</strain>
        <tissue evidence="4">Adductor muscle</tissue>
    </source>
</reference>
<feature type="compositionally biased region" description="Basic and acidic residues" evidence="1">
    <location>
        <begin position="8"/>
        <end position="83"/>
    </location>
</feature>
<feature type="compositionally biased region" description="Basic and acidic residues" evidence="1">
    <location>
        <begin position="448"/>
        <end position="462"/>
    </location>
</feature>
<dbReference type="GO" id="GO:0003723">
    <property type="term" value="F:RNA binding"/>
    <property type="evidence" value="ECO:0007669"/>
    <property type="project" value="InterPro"/>
</dbReference>
<dbReference type="GO" id="GO:0031053">
    <property type="term" value="P:primary miRNA processing"/>
    <property type="evidence" value="ECO:0007669"/>
    <property type="project" value="TreeGrafter"/>
</dbReference>
<keyword evidence="5" id="KW-1185">Reference proteome</keyword>
<evidence type="ECO:0000259" key="3">
    <source>
        <dbReference type="Pfam" id="PF12066"/>
    </source>
</evidence>
<evidence type="ECO:0008006" key="6">
    <source>
        <dbReference type="Google" id="ProtNLM"/>
    </source>
</evidence>
<feature type="compositionally biased region" description="Basic and acidic residues" evidence="1">
    <location>
        <begin position="325"/>
        <end position="345"/>
    </location>
</feature>
<feature type="compositionally biased region" description="Acidic residues" evidence="1">
    <location>
        <begin position="429"/>
        <end position="447"/>
    </location>
</feature>
<feature type="compositionally biased region" description="Polar residues" evidence="1">
    <location>
        <begin position="285"/>
        <end position="294"/>
    </location>
</feature>
<organism evidence="4 5">
    <name type="scientific">Pinctada imbricata</name>
    <name type="common">Atlantic pearl-oyster</name>
    <name type="synonym">Pinctada martensii</name>
    <dbReference type="NCBI Taxonomy" id="66713"/>
    <lineage>
        <taxon>Eukaryota</taxon>
        <taxon>Metazoa</taxon>
        <taxon>Spiralia</taxon>
        <taxon>Lophotrochozoa</taxon>
        <taxon>Mollusca</taxon>
        <taxon>Bivalvia</taxon>
        <taxon>Autobranchia</taxon>
        <taxon>Pteriomorphia</taxon>
        <taxon>Pterioida</taxon>
        <taxon>Pterioidea</taxon>
        <taxon>Pteriidae</taxon>
        <taxon>Pinctada</taxon>
    </lineage>
</organism>
<dbReference type="Proteomes" id="UP001186944">
    <property type="component" value="Unassembled WGS sequence"/>
</dbReference>
<evidence type="ECO:0000256" key="1">
    <source>
        <dbReference type="SAM" id="MobiDB-lite"/>
    </source>
</evidence>
<feature type="domain" description="RRM" evidence="2">
    <location>
        <begin position="475"/>
        <end position="544"/>
    </location>
</feature>
<dbReference type="PANTHER" id="PTHR13165:SF0">
    <property type="entry name" value="SERRATE RNA EFFECTOR MOLECULE HOMOLOG"/>
    <property type="match status" value="1"/>
</dbReference>
<dbReference type="InterPro" id="IPR039727">
    <property type="entry name" value="SE/Ars2"/>
</dbReference>
<dbReference type="PANTHER" id="PTHR13165">
    <property type="entry name" value="ARSENITE-RESISTANCE PROTEIN 2"/>
    <property type="match status" value="1"/>
</dbReference>
<dbReference type="EMBL" id="VSWD01000010">
    <property type="protein sequence ID" value="KAK3089966.1"/>
    <property type="molecule type" value="Genomic_DNA"/>
</dbReference>
<feature type="compositionally biased region" description="Pro residues" evidence="1">
    <location>
        <begin position="113"/>
        <end position="123"/>
    </location>
</feature>
<feature type="compositionally biased region" description="Basic residues" evidence="1">
    <location>
        <begin position="353"/>
        <end position="363"/>
    </location>
</feature>
<feature type="compositionally biased region" description="Low complexity" evidence="1">
    <location>
        <begin position="369"/>
        <end position="383"/>
    </location>
</feature>
<evidence type="ECO:0000259" key="2">
    <source>
        <dbReference type="Pfam" id="PF00076"/>
    </source>
</evidence>
<dbReference type="Pfam" id="PF12066">
    <property type="entry name" value="SERRATE_Ars2_N"/>
    <property type="match status" value="1"/>
</dbReference>
<evidence type="ECO:0000313" key="4">
    <source>
        <dbReference type="EMBL" id="KAK3089966.1"/>
    </source>
</evidence>
<comment type="caution">
    <text evidence="4">The sequence shown here is derived from an EMBL/GenBank/DDBJ whole genome shotgun (WGS) entry which is preliminary data.</text>
</comment>
<dbReference type="InterPro" id="IPR021933">
    <property type="entry name" value="SERRATE/Ars2_N"/>
</dbReference>
<dbReference type="InterPro" id="IPR035979">
    <property type="entry name" value="RBD_domain_sf"/>
</dbReference>
<sequence length="749" mass="87065">MADSDDEYDRRNRRDKFRRERNDYEGRREERRGRDPRDNWERDRSSGRARENWSSRSRERHDPYREYDPRRRERYSPGRRDMSPPHSKRMRRDWDEGGYPPYNEMGGGGYGGPMPPPNWPPGGPEMRGGGPSQGDFGQDQGRDSDFPTQPAMLTFKQFLGQQEDNISDQDAIKKYNEYKEEFKRQQINEFFLAHKEEEWFKTKYHPEECSKRQEEVTAALQKRCNVFLGLLESDRIEYVSVDFERTEDLVKLLDAAVIKMEGGTDEDLSVLDQVSEEDKADGSRSRNNSESISADKSPVKEKRRKSRESTDKKPDEPLKLPISAEQKELMKKAQEFSKQQLEKNGTEAPVQKKSPKKGKKRHRDKTEYSYESGSESESVSGSDSDSEPAPPGLEENAGAPEEEGEEGSSQDVSSSTKEGETQKVKKEIEEGEEEDDDDDEDEDDDKDVDTKETKEEKIEETSTSKPRCLHKTCSIFLRNLAPTITKQEVEAMCKRYPGFLRVALQDPQSERRFFRRGWVTFEREVNIKEICWNLNNIRLRDCELGATLNRELKQRIRPVNGISAHKQILRSDVKLAAKIIQNLDNKWGIWEEPEEEKKDKTKELTFSLISRNPVLKNITDYLVEEGSYEEEELLGESMEEKEKETNNEVTVERDEGMIKALDRMVLYLRIVHSVDYYSANEYPNEDEMPHRCGIMHCRGIPPTTKITQQDVNDWIANFENKMKQFTEAKDKLDDDAVVKLGKKDPDAYP</sequence>
<protein>
    <recommendedName>
        <fullName evidence="6">Serrate RNA effector molecule homolog</fullName>
    </recommendedName>
</protein>